<dbReference type="AlphaFoldDB" id="A0A5J5D424"/>
<feature type="transmembrane region" description="Helical" evidence="13">
    <location>
        <begin position="267"/>
        <end position="284"/>
    </location>
</feature>
<proteinExistence type="inferred from homology"/>
<comment type="caution">
    <text evidence="14">The sequence shown here is derived from an EMBL/GenBank/DDBJ whole genome shotgun (WGS) entry which is preliminary data.</text>
</comment>
<feature type="repeat" description="Solcar" evidence="11">
    <location>
        <begin position="166"/>
        <end position="253"/>
    </location>
</feature>
<accession>A0A5J5D424</accession>
<evidence type="ECO:0000256" key="7">
    <source>
        <dbReference type="ARBA" id="ARBA00022989"/>
    </source>
</evidence>
<evidence type="ECO:0000256" key="2">
    <source>
        <dbReference type="ARBA" id="ARBA00006375"/>
    </source>
</evidence>
<evidence type="ECO:0000256" key="4">
    <source>
        <dbReference type="ARBA" id="ARBA00022692"/>
    </source>
</evidence>
<evidence type="ECO:0000256" key="13">
    <source>
        <dbReference type="SAM" id="Phobius"/>
    </source>
</evidence>
<evidence type="ECO:0000256" key="9">
    <source>
        <dbReference type="ARBA" id="ARBA00023136"/>
    </source>
</evidence>
<dbReference type="GO" id="GO:0055085">
    <property type="term" value="P:transmembrane transport"/>
    <property type="evidence" value="ECO:0007669"/>
    <property type="project" value="InterPro"/>
</dbReference>
<comment type="similarity">
    <text evidence="2 12">Belongs to the mitochondrial carrier (TC 2.A.29) family.</text>
</comment>
<dbReference type="Pfam" id="PF00153">
    <property type="entry name" value="Mito_carr"/>
    <property type="match status" value="3"/>
</dbReference>
<evidence type="ECO:0000256" key="3">
    <source>
        <dbReference type="ARBA" id="ARBA00022448"/>
    </source>
</evidence>
<dbReference type="EMBL" id="VOFY01000010">
    <property type="protein sequence ID" value="KAA8588797.1"/>
    <property type="molecule type" value="Genomic_DNA"/>
</dbReference>
<evidence type="ECO:0000256" key="1">
    <source>
        <dbReference type="ARBA" id="ARBA00004448"/>
    </source>
</evidence>
<protein>
    <recommendedName>
        <fullName evidence="10">Solute carrier family 25 member 43</fullName>
    </recommendedName>
</protein>
<evidence type="ECO:0000256" key="6">
    <source>
        <dbReference type="ARBA" id="ARBA00022792"/>
    </source>
</evidence>
<keyword evidence="3 12" id="KW-0813">Transport</keyword>
<comment type="subcellular location">
    <subcellularLocation>
        <location evidence="1">Mitochondrion inner membrane</location>
        <topology evidence="1">Multi-pass membrane protein</topology>
    </subcellularLocation>
</comment>
<evidence type="ECO:0000256" key="11">
    <source>
        <dbReference type="PROSITE-ProRule" id="PRU00282"/>
    </source>
</evidence>
<sequence length="407" mass="45813">RDVTPAHLRYTVTCFCHITPLSGDKRRILLLYCTVTYLFCVHKSFLILQRRVKVSQEADSSSVMASVKKDDRLTSSQSFMCVGFAGVFSKTVTSPLEVVKIKSQVGTFYCKKGFWQSFALIYQHEGIRGFWKGNLASCLRLFPYTAVHLTTYKKIVHLHMDELGFISQWKAIFAGGLAGIAAALTTYPLEVAETRLIVQNCRQPTYIGVAHTLSKIYSNEGLLALYRGFSLTLLGAFPFSIGCYAVYMNLDKLWQEPPFRFTPLQNFINGCLAAGVAQTLSYPFETVKRKMQAQSARLPHFGGVDVHFSGMVDCFIQVVKNKGVLSLWNGLTANTIKIVPYFGLLFTCFEMCKQGCLYRNGYIVSPLSYKLAPGVDQSLGPYELEDAKRYLKNRNFGSGESSFRNRW</sequence>
<keyword evidence="7 13" id="KW-1133">Transmembrane helix</keyword>
<dbReference type="PROSITE" id="PS50920">
    <property type="entry name" value="SOLCAR"/>
    <property type="match status" value="3"/>
</dbReference>
<dbReference type="InterPro" id="IPR002067">
    <property type="entry name" value="MCP"/>
</dbReference>
<dbReference type="Gene3D" id="1.50.40.10">
    <property type="entry name" value="Mitochondrial carrier domain"/>
    <property type="match status" value="1"/>
</dbReference>
<reference evidence="14 15" key="1">
    <citation type="submission" date="2019-08" db="EMBL/GenBank/DDBJ databases">
        <title>A chromosome-level genome assembly, high-density linkage maps, and genome scans reveal the genomic architecture of hybrid incompatibilities underlying speciation via character displacement in darters (Percidae: Etheostominae).</title>
        <authorList>
            <person name="Moran R.L."/>
            <person name="Catchen J.M."/>
            <person name="Fuller R.C."/>
        </authorList>
    </citation>
    <scope>NUCLEOTIDE SEQUENCE [LARGE SCALE GENOMIC DNA]</scope>
    <source>
        <strain evidence="14">EspeVRDwgs_2016</strain>
        <tissue evidence="14">Muscle</tissue>
    </source>
</reference>
<organism evidence="14 15">
    <name type="scientific">Etheostoma spectabile</name>
    <name type="common">orangethroat darter</name>
    <dbReference type="NCBI Taxonomy" id="54343"/>
    <lineage>
        <taxon>Eukaryota</taxon>
        <taxon>Metazoa</taxon>
        <taxon>Chordata</taxon>
        <taxon>Craniata</taxon>
        <taxon>Vertebrata</taxon>
        <taxon>Euteleostomi</taxon>
        <taxon>Actinopterygii</taxon>
        <taxon>Neopterygii</taxon>
        <taxon>Teleostei</taxon>
        <taxon>Neoteleostei</taxon>
        <taxon>Acanthomorphata</taxon>
        <taxon>Eupercaria</taxon>
        <taxon>Perciformes</taxon>
        <taxon>Percoidei</taxon>
        <taxon>Percidae</taxon>
        <taxon>Etheostomatinae</taxon>
        <taxon>Etheostoma</taxon>
    </lineage>
</organism>
<keyword evidence="8" id="KW-0496">Mitochondrion</keyword>
<feature type="repeat" description="Solcar" evidence="11">
    <location>
        <begin position="261"/>
        <end position="355"/>
    </location>
</feature>
<dbReference type="Proteomes" id="UP000327493">
    <property type="component" value="Chromosome 10"/>
</dbReference>
<evidence type="ECO:0000256" key="10">
    <source>
        <dbReference type="ARBA" id="ARBA00070485"/>
    </source>
</evidence>
<evidence type="ECO:0000313" key="15">
    <source>
        <dbReference type="Proteomes" id="UP000327493"/>
    </source>
</evidence>
<feature type="transmembrane region" description="Helical" evidence="13">
    <location>
        <begin position="29"/>
        <end position="48"/>
    </location>
</feature>
<keyword evidence="9 11" id="KW-0472">Membrane</keyword>
<dbReference type="SUPFAM" id="SSF103506">
    <property type="entry name" value="Mitochondrial carrier"/>
    <property type="match status" value="1"/>
</dbReference>
<evidence type="ECO:0000256" key="5">
    <source>
        <dbReference type="ARBA" id="ARBA00022737"/>
    </source>
</evidence>
<dbReference type="PANTHER" id="PTHR24089">
    <property type="entry name" value="SOLUTE CARRIER FAMILY 25"/>
    <property type="match status" value="1"/>
</dbReference>
<keyword evidence="4 11" id="KW-0812">Transmembrane</keyword>
<name>A0A5J5D424_9PERO</name>
<dbReference type="FunFam" id="1.50.40.10:FF:000098">
    <property type="entry name" value="Mitochondrial substrate carrier family protein"/>
    <property type="match status" value="1"/>
</dbReference>
<evidence type="ECO:0000256" key="12">
    <source>
        <dbReference type="RuleBase" id="RU000488"/>
    </source>
</evidence>
<keyword evidence="5" id="KW-0677">Repeat</keyword>
<keyword evidence="6" id="KW-0999">Mitochondrion inner membrane</keyword>
<dbReference type="PRINTS" id="PR00926">
    <property type="entry name" value="MITOCARRIER"/>
</dbReference>
<dbReference type="InterPro" id="IPR023395">
    <property type="entry name" value="MCP_dom_sf"/>
</dbReference>
<feature type="non-terminal residue" evidence="14">
    <location>
        <position position="1"/>
    </location>
</feature>
<feature type="repeat" description="Solcar" evidence="11">
    <location>
        <begin position="77"/>
        <end position="158"/>
    </location>
</feature>
<keyword evidence="15" id="KW-1185">Reference proteome</keyword>
<dbReference type="InterPro" id="IPR018108">
    <property type="entry name" value="MCP_transmembrane"/>
</dbReference>
<evidence type="ECO:0000313" key="14">
    <source>
        <dbReference type="EMBL" id="KAA8588797.1"/>
    </source>
</evidence>
<feature type="transmembrane region" description="Helical" evidence="13">
    <location>
        <begin position="224"/>
        <end position="247"/>
    </location>
</feature>
<gene>
    <name evidence="14" type="ORF">FQN60_010142</name>
</gene>
<dbReference type="GO" id="GO:0005743">
    <property type="term" value="C:mitochondrial inner membrane"/>
    <property type="evidence" value="ECO:0007669"/>
    <property type="project" value="UniProtKB-SubCell"/>
</dbReference>
<evidence type="ECO:0000256" key="8">
    <source>
        <dbReference type="ARBA" id="ARBA00023128"/>
    </source>
</evidence>